<keyword evidence="9" id="KW-0406">Ion transport</keyword>
<dbReference type="Pfam" id="PF03522">
    <property type="entry name" value="SLC12"/>
    <property type="match status" value="2"/>
</dbReference>
<dbReference type="InterPro" id="IPR004841">
    <property type="entry name" value="AA-permease/SLC12A_dom"/>
</dbReference>
<feature type="domain" description="Amino acid permease/ SLC12A" evidence="16">
    <location>
        <begin position="137"/>
        <end position="645"/>
    </location>
</feature>
<feature type="domain" description="SLC12A transporter C-terminal" evidence="17">
    <location>
        <begin position="804"/>
        <end position="1010"/>
    </location>
</feature>
<evidence type="ECO:0000256" key="2">
    <source>
        <dbReference type="ARBA" id="ARBA00010593"/>
    </source>
</evidence>
<dbReference type="InterPro" id="IPR004842">
    <property type="entry name" value="SLC12A_fam"/>
</dbReference>
<dbReference type="GO" id="GO:0070062">
    <property type="term" value="C:extracellular exosome"/>
    <property type="evidence" value="ECO:0007669"/>
    <property type="project" value="Ensembl"/>
</dbReference>
<dbReference type="InterPro" id="IPR013612">
    <property type="entry name" value="AA_permease_N"/>
</dbReference>
<keyword evidence="11" id="KW-0325">Glycoprotein</keyword>
<feature type="transmembrane region" description="Helical" evidence="15">
    <location>
        <begin position="165"/>
        <end position="188"/>
    </location>
</feature>
<dbReference type="GO" id="GO:0008511">
    <property type="term" value="F:sodium:potassium:chloride symporter activity"/>
    <property type="evidence" value="ECO:0007669"/>
    <property type="project" value="TreeGrafter"/>
</dbReference>
<evidence type="ECO:0000256" key="6">
    <source>
        <dbReference type="ARBA" id="ARBA00022847"/>
    </source>
</evidence>
<feature type="transmembrane region" description="Helical" evidence="15">
    <location>
        <begin position="530"/>
        <end position="551"/>
    </location>
</feature>
<organism evidence="19 20">
    <name type="scientific">Crocodylus porosus</name>
    <name type="common">Saltwater crocodile</name>
    <name type="synonym">Estuarine crocodile</name>
    <dbReference type="NCBI Taxonomy" id="8502"/>
    <lineage>
        <taxon>Eukaryota</taxon>
        <taxon>Metazoa</taxon>
        <taxon>Chordata</taxon>
        <taxon>Craniata</taxon>
        <taxon>Vertebrata</taxon>
        <taxon>Euteleostomi</taxon>
        <taxon>Archelosauria</taxon>
        <taxon>Archosauria</taxon>
        <taxon>Crocodylia</taxon>
        <taxon>Longirostres</taxon>
        <taxon>Crocodylidae</taxon>
        <taxon>Crocodylus</taxon>
    </lineage>
</organism>
<evidence type="ECO:0000256" key="8">
    <source>
        <dbReference type="ARBA" id="ARBA00023053"/>
    </source>
</evidence>
<dbReference type="PANTHER" id="PTHR11827">
    <property type="entry name" value="SOLUTE CARRIER FAMILY 12, CATION COTRANSPORTERS"/>
    <property type="match status" value="1"/>
</dbReference>
<evidence type="ECO:0000256" key="12">
    <source>
        <dbReference type="ARBA" id="ARBA00023201"/>
    </source>
</evidence>
<dbReference type="GO" id="GO:0070294">
    <property type="term" value="P:renal sodium ion absorption"/>
    <property type="evidence" value="ECO:0007669"/>
    <property type="project" value="Ensembl"/>
</dbReference>
<dbReference type="GO" id="GO:0006884">
    <property type="term" value="P:cell volume homeostasis"/>
    <property type="evidence" value="ECO:0007669"/>
    <property type="project" value="TreeGrafter"/>
</dbReference>
<keyword evidence="20" id="KW-1185">Reference proteome</keyword>
<dbReference type="NCBIfam" id="TIGR00930">
    <property type="entry name" value="2a30"/>
    <property type="match status" value="1"/>
</dbReference>
<feature type="transmembrane region" description="Helical" evidence="15">
    <location>
        <begin position="282"/>
        <end position="303"/>
    </location>
</feature>
<evidence type="ECO:0000256" key="10">
    <source>
        <dbReference type="ARBA" id="ARBA00023136"/>
    </source>
</evidence>
<evidence type="ECO:0000256" key="4">
    <source>
        <dbReference type="ARBA" id="ARBA00022475"/>
    </source>
</evidence>
<keyword evidence="3" id="KW-0813">Transport</keyword>
<evidence type="ECO:0000256" key="7">
    <source>
        <dbReference type="ARBA" id="ARBA00022989"/>
    </source>
</evidence>
<evidence type="ECO:0000256" key="5">
    <source>
        <dbReference type="ARBA" id="ARBA00022692"/>
    </source>
</evidence>
<keyword evidence="13" id="KW-0868">Chloride</keyword>
<evidence type="ECO:0000259" key="18">
    <source>
        <dbReference type="Pfam" id="PF08403"/>
    </source>
</evidence>
<dbReference type="InterPro" id="IPR002948">
    <property type="entry name" value="SLC12A3"/>
</dbReference>
<feature type="domain" description="Amino acid permease N-terminal" evidence="18">
    <location>
        <begin position="62"/>
        <end position="91"/>
    </location>
</feature>
<dbReference type="Proteomes" id="UP000594220">
    <property type="component" value="Unplaced"/>
</dbReference>
<evidence type="ECO:0000259" key="16">
    <source>
        <dbReference type="Pfam" id="PF00324"/>
    </source>
</evidence>
<protein>
    <submittedName>
        <fullName evidence="19">Solute carrier family 12 member 3</fullName>
    </submittedName>
</protein>
<feature type="transmembrane region" description="Helical" evidence="15">
    <location>
        <begin position="375"/>
        <end position="395"/>
    </location>
</feature>
<dbReference type="Pfam" id="PF08403">
    <property type="entry name" value="AA_permease_N"/>
    <property type="match status" value="1"/>
</dbReference>
<dbReference type="OMA" id="PHNLENY"/>
<dbReference type="GO" id="GO:0055075">
    <property type="term" value="P:potassium ion homeostasis"/>
    <property type="evidence" value="ECO:0007669"/>
    <property type="project" value="TreeGrafter"/>
</dbReference>
<reference evidence="19" key="1">
    <citation type="submission" date="2025-08" db="UniProtKB">
        <authorList>
            <consortium name="Ensembl"/>
        </authorList>
    </citation>
    <scope>IDENTIFICATION</scope>
</reference>
<evidence type="ECO:0000256" key="11">
    <source>
        <dbReference type="ARBA" id="ARBA00023180"/>
    </source>
</evidence>
<keyword evidence="6" id="KW-0769">Symport</keyword>
<comment type="subcellular location">
    <subcellularLocation>
        <location evidence="1">Cell membrane</location>
        <topology evidence="1">Multi-pass membrane protein</topology>
    </subcellularLocation>
</comment>
<dbReference type="InterPro" id="IPR018491">
    <property type="entry name" value="SLC12_C"/>
</dbReference>
<sequence>MDSPAYKTVMALGRFKVRRLQTRPAKKPSRGEDSGPQPPAPGGSGQSEEGGSLSAPPDYETTIDASPCYEFYAHSVLPGRARKSRPSLEVLRNAVGAGCGEWAQGGGARCCGEQGGHCASAGGEGRREPVRFGWVTGVMVRCMLNIWGVILYLRLPWITAQAGIGLTWLIILMSALVTTVTGLSISAISTNGKVKAGGTYFLISRSLGPELGGPIGLLFSFANAVAVAMHVVGFAETVRDLLLVRGAPAQPYPINDIRIVGVITVTVLMGIALAGMEWEAKAQVVFFFVIMVSFINYFVGTLLPATEEKMSKGYFSYKGDIFVENLGPDWRGESSSFFGMFSIFFPSATGILAGANISGDLKDPAVAIPKGTLLAIFWTTLSYLAVSATIGSCVLRDASGSMNDTLGFLNATGDCLGLGCHYGWNFSSCTQTGTCEYGLANNYQTMSMVSGFSPLITAGIFAATLSSALACLVSAPKVFQCLCQDRLYPFIGFFAKGYGKNNEPFRGYALTFVLAIAFILIAELNTIAPIISNFFLCSYALINFSCFHATITNSPGWRPTFRYFSKWSALFGAVISVVIMFLLTWWAALIVVGIILVSVAYVSYKKPAVNWGSSVQAGTYNMALSYSVSLTEVEDHVKNFRPQCLVLTGPPNFRPALVDFVSAFTKGVSLMICGNVPQDVPAVNDSDEHIKWLNARKVRSFYAVITAEDLRSGARSLMQVSGLGRLKPNTVVLGYKQNWQTDSPQNLQRYVAIIHDAFDCRAGVCVLRMKEGIDVSRTVRAYALPTPLPTGSAVRVVGADEHMETLFQSNQKKKCLDVYWLFDDGGLTLLIPYLLTRRKRWSRCKVRVFISGQLANAEEQPVFPSDSLLMPFQPQRWGYNPGILAPSPLRKQATTYPTKEFEDLLAPYRLNEGQRDPEAVEALKKEAPWKVSDEDLQIYKKKVKTRQIRLHEILQENSRNSALIVILPVVRKGACPSALYMAWLEILSRDLRPPIAFIRGNQQDALTFYCQ</sequence>
<dbReference type="GO" id="GO:0055064">
    <property type="term" value="P:chloride ion homeostasis"/>
    <property type="evidence" value="ECO:0007669"/>
    <property type="project" value="TreeGrafter"/>
</dbReference>
<keyword evidence="10 15" id="KW-0472">Membrane</keyword>
<feature type="domain" description="SLC12A transporter C-terminal" evidence="17">
    <location>
        <begin position="654"/>
        <end position="781"/>
    </location>
</feature>
<keyword evidence="4" id="KW-1003">Cell membrane</keyword>
<dbReference type="PRINTS" id="PR01230">
    <property type="entry name" value="NACLTRNSPORT"/>
</dbReference>
<dbReference type="PANTHER" id="PTHR11827:SF9">
    <property type="entry name" value="SOLUTE CARRIER FAMILY 12 MEMBER 3"/>
    <property type="match status" value="1"/>
</dbReference>
<accession>A0A7M4F5E5</accession>
<dbReference type="Pfam" id="PF00324">
    <property type="entry name" value="AA_permease"/>
    <property type="match status" value="1"/>
</dbReference>
<feature type="compositionally biased region" description="Basic residues" evidence="14">
    <location>
        <begin position="17"/>
        <end position="28"/>
    </location>
</feature>
<name>A0A7M4F5E5_CROPO</name>
<feature type="transmembrane region" description="Helical" evidence="15">
    <location>
        <begin position="505"/>
        <end position="524"/>
    </location>
</feature>
<evidence type="ECO:0000313" key="20">
    <source>
        <dbReference type="Proteomes" id="UP000594220"/>
    </source>
</evidence>
<evidence type="ECO:0000256" key="14">
    <source>
        <dbReference type="SAM" id="MobiDB-lite"/>
    </source>
</evidence>
<keyword evidence="12" id="KW-0739">Sodium transport</keyword>
<feature type="transmembrane region" description="Helical" evidence="15">
    <location>
        <begin position="256"/>
        <end position="276"/>
    </location>
</feature>
<feature type="transmembrane region" description="Helical" evidence="15">
    <location>
        <begin position="132"/>
        <end position="153"/>
    </location>
</feature>
<dbReference type="GeneTree" id="ENSGT00940000155044"/>
<dbReference type="AlphaFoldDB" id="A0A7M4F5E5"/>
<feature type="transmembrane region" description="Helical" evidence="15">
    <location>
        <begin position="215"/>
        <end position="235"/>
    </location>
</feature>
<feature type="transmembrane region" description="Helical" evidence="15">
    <location>
        <begin position="571"/>
        <end position="604"/>
    </location>
</feature>
<dbReference type="Gene3D" id="1.20.1740.10">
    <property type="entry name" value="Amino acid/polyamine transporter I"/>
    <property type="match status" value="1"/>
</dbReference>
<comment type="similarity">
    <text evidence="2">Belongs to the SLC12A transporter family.</text>
</comment>
<reference evidence="19" key="2">
    <citation type="submission" date="2025-09" db="UniProtKB">
        <authorList>
            <consortium name="Ensembl"/>
        </authorList>
    </citation>
    <scope>IDENTIFICATION</scope>
</reference>
<keyword evidence="8" id="KW-0915">Sodium</keyword>
<evidence type="ECO:0000313" key="19">
    <source>
        <dbReference type="Ensembl" id="ENSCPRP00005018823.1"/>
    </source>
</evidence>
<evidence type="ECO:0000259" key="17">
    <source>
        <dbReference type="Pfam" id="PF03522"/>
    </source>
</evidence>
<feature type="transmembrane region" description="Helical" evidence="15">
    <location>
        <begin position="337"/>
        <end position="355"/>
    </location>
</feature>
<dbReference type="GO" id="GO:1990573">
    <property type="term" value="P:potassium ion import across plasma membrane"/>
    <property type="evidence" value="ECO:0007669"/>
    <property type="project" value="TreeGrafter"/>
</dbReference>
<gene>
    <name evidence="19" type="primary">SLC12A3</name>
</gene>
<proteinExistence type="inferred from homology"/>
<evidence type="ECO:0000256" key="3">
    <source>
        <dbReference type="ARBA" id="ARBA00022448"/>
    </source>
</evidence>
<keyword evidence="7 15" id="KW-1133">Transmembrane helix</keyword>
<keyword evidence="5 15" id="KW-0812">Transmembrane</keyword>
<evidence type="ECO:0000256" key="15">
    <source>
        <dbReference type="SAM" id="Phobius"/>
    </source>
</evidence>
<dbReference type="GO" id="GO:0055078">
    <property type="term" value="P:sodium ion homeostasis"/>
    <property type="evidence" value="ECO:0007669"/>
    <property type="project" value="TreeGrafter"/>
</dbReference>
<evidence type="ECO:0000256" key="9">
    <source>
        <dbReference type="ARBA" id="ARBA00023065"/>
    </source>
</evidence>
<dbReference type="Ensembl" id="ENSCPRT00005022038.1">
    <property type="protein sequence ID" value="ENSCPRP00005018823.1"/>
    <property type="gene ID" value="ENSCPRG00005013163.1"/>
</dbReference>
<evidence type="ECO:0000256" key="13">
    <source>
        <dbReference type="ARBA" id="ARBA00023214"/>
    </source>
</evidence>
<dbReference type="GO" id="GO:0016324">
    <property type="term" value="C:apical plasma membrane"/>
    <property type="evidence" value="ECO:0007669"/>
    <property type="project" value="Ensembl"/>
</dbReference>
<feature type="region of interest" description="Disordered" evidence="14">
    <location>
        <begin position="17"/>
        <end position="57"/>
    </location>
</feature>
<evidence type="ECO:0000256" key="1">
    <source>
        <dbReference type="ARBA" id="ARBA00004651"/>
    </source>
</evidence>